<feature type="compositionally biased region" description="Gly residues" evidence="1">
    <location>
        <begin position="1056"/>
        <end position="1076"/>
    </location>
</feature>
<reference evidence="3 4" key="1">
    <citation type="submission" date="2017-03" db="EMBL/GenBank/DDBJ databases">
        <title>WGS assembly of Porphyra umbilicalis.</title>
        <authorList>
            <person name="Brawley S.H."/>
            <person name="Blouin N.A."/>
            <person name="Ficko-Blean E."/>
            <person name="Wheeler G.L."/>
            <person name="Lohr M."/>
            <person name="Goodson H.V."/>
            <person name="Jenkins J.W."/>
            <person name="Blaby-Haas C.E."/>
            <person name="Helliwell K.E."/>
            <person name="Chan C."/>
            <person name="Marriage T."/>
            <person name="Bhattacharya D."/>
            <person name="Klein A.S."/>
            <person name="Badis Y."/>
            <person name="Brodie J."/>
            <person name="Cao Y."/>
            <person name="Collen J."/>
            <person name="Dittami S.M."/>
            <person name="Gachon C.M."/>
            <person name="Green B.R."/>
            <person name="Karpowicz S."/>
            <person name="Kim J.W."/>
            <person name="Kudahl U."/>
            <person name="Lin S."/>
            <person name="Michel G."/>
            <person name="Mittag M."/>
            <person name="Olson B.J."/>
            <person name="Pangilinan J."/>
            <person name="Peng Y."/>
            <person name="Qiu H."/>
            <person name="Shu S."/>
            <person name="Singer J.T."/>
            <person name="Smith A.G."/>
            <person name="Sprecher B.N."/>
            <person name="Wagner V."/>
            <person name="Wang W."/>
            <person name="Wang Z.-Y."/>
            <person name="Yan J."/>
            <person name="Yarish C."/>
            <person name="Zoeuner-Riek S."/>
            <person name="Zhuang Y."/>
            <person name="Zou Y."/>
            <person name="Lindquist E.A."/>
            <person name="Grimwood J."/>
            <person name="Barry K."/>
            <person name="Rokhsar D.S."/>
            <person name="Schmutz J."/>
            <person name="Stiller J.W."/>
            <person name="Grossman A.R."/>
            <person name="Prochnik S.E."/>
        </authorList>
    </citation>
    <scope>NUCLEOTIDE SEQUENCE [LARGE SCALE GENOMIC DNA]</scope>
    <source>
        <strain evidence="3">4086291</strain>
    </source>
</reference>
<feature type="compositionally biased region" description="Pro residues" evidence="1">
    <location>
        <begin position="957"/>
        <end position="968"/>
    </location>
</feature>
<keyword evidence="4" id="KW-1185">Reference proteome</keyword>
<evidence type="ECO:0000313" key="4">
    <source>
        <dbReference type="Proteomes" id="UP000218209"/>
    </source>
</evidence>
<feature type="region of interest" description="Disordered" evidence="1">
    <location>
        <begin position="68"/>
        <end position="92"/>
    </location>
</feature>
<evidence type="ECO:0008006" key="5">
    <source>
        <dbReference type="Google" id="ProtNLM"/>
    </source>
</evidence>
<feature type="compositionally biased region" description="Basic residues" evidence="1">
    <location>
        <begin position="76"/>
        <end position="92"/>
    </location>
</feature>
<feature type="region of interest" description="Disordered" evidence="1">
    <location>
        <begin position="705"/>
        <end position="775"/>
    </location>
</feature>
<feature type="region of interest" description="Disordered" evidence="1">
    <location>
        <begin position="648"/>
        <end position="678"/>
    </location>
</feature>
<feature type="transmembrane region" description="Helical" evidence="2">
    <location>
        <begin position="182"/>
        <end position="202"/>
    </location>
</feature>
<feature type="region of interest" description="Disordered" evidence="1">
    <location>
        <begin position="939"/>
        <end position="1084"/>
    </location>
</feature>
<organism evidence="3 4">
    <name type="scientific">Porphyra umbilicalis</name>
    <name type="common">Purple laver</name>
    <name type="synonym">Red alga</name>
    <dbReference type="NCBI Taxonomy" id="2786"/>
    <lineage>
        <taxon>Eukaryota</taxon>
        <taxon>Rhodophyta</taxon>
        <taxon>Bangiophyceae</taxon>
        <taxon>Bangiales</taxon>
        <taxon>Bangiaceae</taxon>
        <taxon>Porphyra</taxon>
    </lineage>
</organism>
<keyword evidence="2" id="KW-1133">Transmembrane helix</keyword>
<feature type="compositionally biased region" description="Basic residues" evidence="1">
    <location>
        <begin position="751"/>
        <end position="760"/>
    </location>
</feature>
<keyword evidence="2" id="KW-0472">Membrane</keyword>
<dbReference type="OrthoDB" id="422033at2759"/>
<dbReference type="Proteomes" id="UP000218209">
    <property type="component" value="Unassembled WGS sequence"/>
</dbReference>
<feature type="region of interest" description="Disordered" evidence="1">
    <location>
        <begin position="1131"/>
        <end position="1151"/>
    </location>
</feature>
<keyword evidence="2" id="KW-0812">Transmembrane</keyword>
<sequence length="1443" mass="141980">MAWGDVSVTSPFPTALVSRVAVAPLRAVAAETLETYKVSNGAGRYERGYGRNQARLAGAASGYGGGGTFLHPLHGGSRRRRGGKTPAPRRRGVPRVFQPRAVSRRPAVPARRRSRCLLRRFSGGARRAFRSLLAPWCPPLPVFDLGRAKRSLPSPSAVSAGGGSCFPLWGGRRSASRPPPQLLSLFLLFLAVGAAVLFLLAANATAVLNLDKVKTVEKSAVKVVSGGVRGASVRVLAGGMLSVWVRRGVLVLPPLRWGVPPPLLHLLPLPGGHGRWSFVVGVGVKVDVGGWGWLPLAVLPVLQQHCRLPCLWIPPHLVTATPGRSVPLPPAERAARAAAFLTRARPRAGALVARETIFVSGVNGGAPAQRLRGVLADLTGVHVHSIVDVRRIGAATAVTLTATGVPTFTAALGVGAAAGVFTLLPGANPWSPAFLGPRRRAHLTSATAAAEAVSSCRRRHANQVAEVATRAAMPPFLRASLAAHDKADLAAHAGAGGVAAVSSAAARDGSSAAVAVATAGAAANLAGGGAAASAAAHPAAVAPPPGHVSEPGAAGADVSALEAAVAKTAATPGTFAELAAAAAASAAISVGGGAAASTAAHPPAISPPNGHVGGAFPAIGAAVAPATANTGGSVGSAAAFDAAAAAISSGGGHTTTPAAPPALASPSPRQRAATGAPDAGVDALAADWAMKSSSDAAPAAGALPAAAASPPAPAPSAAGPPPAGNAPAAATPPPAATPPTTGGPAGGSPAKKARRRRSGRRAGASPTSAVPAEASFGMDVDDALAVAPVAAGQGEPASAPPPAAGVAPPPAPLGFAPLPPAATTAPAAEGAPVAAAAVLPTPTAGSSACRDRAAAATRARRGPLAGGCPDVANRRTRTTLAGLARTLAAAGGSLLRGGASLPPPAARAAAARGAASAAPPPPVPAAVAGAAAAPLPPPLLAGGHAPGPAGGLAAAPPTGPPTGTPPVAAPCHRLRRLRRPPPRPLPPRRLRRRPRPPPSAPQHRGGRLTWVPRAVMNDDARGSGATDGAGTSNPAPSVAAALPPASTPKSGDVWGAAGGTPSGARVGGAAGGGGVATGTPDTSDDVLKVSDNAGDSPPPRRLLSHAARAAAVLDGDFVAALADRNAGVWRPSARGAAATDKRGGGRAAAPSQRVTGAQRGALRQAATGRLSAAARSLVAEEAAPQTKADWAKAQTLFPPASPTLATPASVEAAFPAELAEAAAFGARRNIPPPVNRNDLAAVVRAAPRGKASGPSGLRVEHLGVLDAGGQDTLEGVLVLLAGPAGAARMPACASGALAATDLLLLRKPGGVQADGLPRLPPIGMSEVLRKLEATALARAVRSPAAALFAPLQLGVGVSRACERILPEMSAHLTAHPTHALVQLDFRNAFNLVSRVAAAAVLAAAFPELAPYLQWLYCGASGGAAPPVYGWAGGGARTWAGRRT</sequence>
<feature type="compositionally biased region" description="Low complexity" evidence="1">
    <location>
        <begin position="648"/>
        <end position="668"/>
    </location>
</feature>
<dbReference type="EMBL" id="KV918775">
    <property type="protein sequence ID" value="OSX80420.1"/>
    <property type="molecule type" value="Genomic_DNA"/>
</dbReference>
<name>A0A1X6PHS4_PORUM</name>
<evidence type="ECO:0000256" key="2">
    <source>
        <dbReference type="SAM" id="Phobius"/>
    </source>
</evidence>
<protein>
    <recommendedName>
        <fullName evidence="5">Reverse transcriptase domain-containing protein</fullName>
    </recommendedName>
</protein>
<feature type="compositionally biased region" description="Pro residues" evidence="1">
    <location>
        <begin position="710"/>
        <end position="737"/>
    </location>
</feature>
<evidence type="ECO:0000313" key="3">
    <source>
        <dbReference type="EMBL" id="OSX80420.1"/>
    </source>
</evidence>
<accession>A0A1X6PHS4</accession>
<feature type="compositionally biased region" description="Low complexity" evidence="1">
    <location>
        <begin position="1032"/>
        <end position="1048"/>
    </location>
</feature>
<gene>
    <name evidence="3" type="ORF">BU14_0052s0036</name>
</gene>
<feature type="compositionally biased region" description="Low complexity" evidence="1">
    <location>
        <begin position="738"/>
        <end position="750"/>
    </location>
</feature>
<feature type="compositionally biased region" description="Basic residues" evidence="1">
    <location>
        <begin position="972"/>
        <end position="995"/>
    </location>
</feature>
<proteinExistence type="predicted"/>
<evidence type="ECO:0000256" key="1">
    <source>
        <dbReference type="SAM" id="MobiDB-lite"/>
    </source>
</evidence>